<comment type="similarity">
    <text evidence="5">Belongs to the 4-toluene sulfonate uptake permease (TSUP) (TC 2.A.102) family.</text>
</comment>
<proteinExistence type="inferred from homology"/>
<evidence type="ECO:0000256" key="3">
    <source>
        <dbReference type="ARBA" id="ARBA00022989"/>
    </source>
</evidence>
<dbReference type="EMBL" id="JAUQUR010000001">
    <property type="protein sequence ID" value="MDX4068749.1"/>
    <property type="molecule type" value="Genomic_DNA"/>
</dbReference>
<dbReference type="PANTHER" id="PTHR43701">
    <property type="entry name" value="MEMBRANE TRANSPORTER PROTEIN MJ0441-RELATED"/>
    <property type="match status" value="1"/>
</dbReference>
<evidence type="ECO:0000256" key="1">
    <source>
        <dbReference type="ARBA" id="ARBA00004141"/>
    </source>
</evidence>
<reference evidence="6" key="2">
    <citation type="submission" date="2023-07" db="EMBL/GenBank/DDBJ databases">
        <authorList>
            <person name="Zhang M."/>
            <person name="Zhou G."/>
        </authorList>
    </citation>
    <scope>NUCLEOTIDE SEQUENCE</scope>
    <source>
        <strain evidence="6">BJSY19SF1-2</strain>
    </source>
</reference>
<accession>A0AAW9D9D8</accession>
<keyword evidence="5" id="KW-1003">Cell membrane</keyword>
<feature type="transmembrane region" description="Helical" evidence="5">
    <location>
        <begin position="194"/>
        <end position="214"/>
    </location>
</feature>
<evidence type="ECO:0000313" key="6">
    <source>
        <dbReference type="EMBL" id="MDX4068749.1"/>
    </source>
</evidence>
<keyword evidence="4 5" id="KW-0472">Membrane</keyword>
<evidence type="ECO:0000313" key="7">
    <source>
        <dbReference type="Proteomes" id="UP001283691"/>
    </source>
</evidence>
<dbReference type="PANTHER" id="PTHR43701:SF2">
    <property type="entry name" value="MEMBRANE TRANSPORTER PROTEIN YJNA-RELATED"/>
    <property type="match status" value="1"/>
</dbReference>
<evidence type="ECO:0000256" key="2">
    <source>
        <dbReference type="ARBA" id="ARBA00022692"/>
    </source>
</evidence>
<feature type="transmembrane region" description="Helical" evidence="5">
    <location>
        <begin position="226"/>
        <end position="245"/>
    </location>
</feature>
<keyword evidence="2 5" id="KW-0812">Transmembrane</keyword>
<comment type="subcellular location">
    <subcellularLocation>
        <location evidence="5">Cell membrane</location>
        <topology evidence="5">Multi-pass membrane protein</topology>
    </subcellularLocation>
    <subcellularLocation>
        <location evidence="1">Membrane</location>
        <topology evidence="1">Multi-pass membrane protein</topology>
    </subcellularLocation>
</comment>
<dbReference type="Pfam" id="PF01925">
    <property type="entry name" value="TauE"/>
    <property type="match status" value="1"/>
</dbReference>
<reference evidence="6" key="1">
    <citation type="journal article" date="2023" name="Front. Microbiol.">
        <title>Genomic diversity and taxonomic marker for Arcobacter species.</title>
        <authorList>
            <person name="Zhou G."/>
            <person name="Gu Y."/>
            <person name="Wang H."/>
            <person name="Chen X."/>
            <person name="Zhang X."/>
            <person name="Shao Z."/>
            <person name="Yan X."/>
            <person name="Zhang J."/>
            <person name="Zhang M."/>
        </authorList>
    </citation>
    <scope>NUCLEOTIDE SEQUENCE</scope>
    <source>
        <strain evidence="6">BJSY19SF1-2</strain>
    </source>
</reference>
<keyword evidence="3 5" id="KW-1133">Transmembrane helix</keyword>
<gene>
    <name evidence="6" type="ORF">Q6A80_03330</name>
</gene>
<feature type="transmembrane region" description="Helical" evidence="5">
    <location>
        <begin position="6"/>
        <end position="34"/>
    </location>
</feature>
<dbReference type="InterPro" id="IPR002781">
    <property type="entry name" value="TM_pro_TauE-like"/>
</dbReference>
<feature type="transmembrane region" description="Helical" evidence="5">
    <location>
        <begin position="135"/>
        <end position="161"/>
    </location>
</feature>
<dbReference type="GO" id="GO:0005886">
    <property type="term" value="C:plasma membrane"/>
    <property type="evidence" value="ECO:0007669"/>
    <property type="project" value="UniProtKB-SubCell"/>
</dbReference>
<feature type="transmembrane region" description="Helical" evidence="5">
    <location>
        <begin position="71"/>
        <end position="89"/>
    </location>
</feature>
<sequence>MEFELIAFGLITGFTSGFFGIGGGSILIPMLLLANYGMKEAVSISIMQMVFSSIYGSFLNSKKIKSLFRDGSILGVGAIFGGATSGYFLPTVPDIYLQYLFIFVLLYTIFTLFKVPSSSDDIDRSQKSFLTLTFIGYFVGIFAMSIGIGGSLILLPILVGFLKYDLKVATSLGLFFVIFSSIGGFISTSIYGNMLYYEGLIIGVGSILGVYFGIKIKEKTKSTSYKNYVLLLNLLVLGVTLYKTFL</sequence>
<feature type="transmembrane region" description="Helical" evidence="5">
    <location>
        <begin position="168"/>
        <end position="188"/>
    </location>
</feature>
<dbReference type="InterPro" id="IPR051598">
    <property type="entry name" value="TSUP/Inactive_protease-like"/>
</dbReference>
<comment type="caution">
    <text evidence="6">The sequence shown here is derived from an EMBL/GenBank/DDBJ whole genome shotgun (WGS) entry which is preliminary data.</text>
</comment>
<dbReference type="Proteomes" id="UP001283691">
    <property type="component" value="Unassembled WGS sequence"/>
</dbReference>
<protein>
    <recommendedName>
        <fullName evidence="5">Probable membrane transporter protein</fullName>
    </recommendedName>
</protein>
<organism evidence="6 7">
    <name type="scientific">Aliarcobacter skirrowii</name>
    <dbReference type="NCBI Taxonomy" id="28200"/>
    <lineage>
        <taxon>Bacteria</taxon>
        <taxon>Pseudomonadati</taxon>
        <taxon>Campylobacterota</taxon>
        <taxon>Epsilonproteobacteria</taxon>
        <taxon>Campylobacterales</taxon>
        <taxon>Arcobacteraceae</taxon>
        <taxon>Aliarcobacter</taxon>
    </lineage>
</organism>
<evidence type="ECO:0000256" key="4">
    <source>
        <dbReference type="ARBA" id="ARBA00023136"/>
    </source>
</evidence>
<evidence type="ECO:0000256" key="5">
    <source>
        <dbReference type="RuleBase" id="RU363041"/>
    </source>
</evidence>
<feature type="transmembrane region" description="Helical" evidence="5">
    <location>
        <begin position="96"/>
        <end position="115"/>
    </location>
</feature>
<dbReference type="AlphaFoldDB" id="A0AAW9D9D8"/>
<dbReference type="RefSeq" id="WP_319047671.1">
    <property type="nucleotide sequence ID" value="NZ_JAUQUR010000001.1"/>
</dbReference>
<name>A0AAW9D9D8_9BACT</name>